<keyword evidence="3 7" id="KW-0808">Transferase</keyword>
<proteinExistence type="inferred from homology"/>
<evidence type="ECO:0000256" key="7">
    <source>
        <dbReference type="PROSITE-ProRule" id="PRU01016"/>
    </source>
</evidence>
<comment type="similarity">
    <text evidence="7 8">Belongs to the class I-like SAM-binding methyltransferase superfamily. C5-methyltransferase family.</text>
</comment>
<dbReference type="InterPro" id="IPR050390">
    <property type="entry name" value="C5-Methyltransferase"/>
</dbReference>
<reference evidence="9" key="1">
    <citation type="journal article" date="2021" name="PeerJ">
        <title>Extensive microbial diversity within the chicken gut microbiome revealed by metagenomics and culture.</title>
        <authorList>
            <person name="Gilroy R."/>
            <person name="Ravi A."/>
            <person name="Getino M."/>
            <person name="Pursley I."/>
            <person name="Horton D.L."/>
            <person name="Alikhan N.F."/>
            <person name="Baker D."/>
            <person name="Gharbi K."/>
            <person name="Hall N."/>
            <person name="Watson M."/>
            <person name="Adriaenssens E.M."/>
            <person name="Foster-Nyarko E."/>
            <person name="Jarju S."/>
            <person name="Secka A."/>
            <person name="Antonio M."/>
            <person name="Oren A."/>
            <person name="Chaudhuri R.R."/>
            <person name="La Ragione R."/>
            <person name="Hildebrand F."/>
            <person name="Pallen M.J."/>
        </authorList>
    </citation>
    <scope>NUCLEOTIDE SEQUENCE</scope>
    <source>
        <strain evidence="9">ChiSxjej5B17-1746</strain>
    </source>
</reference>
<organism evidence="9 10">
    <name type="scientific">Candidatus Bilophila faecipullorum</name>
    <dbReference type="NCBI Taxonomy" id="2838482"/>
    <lineage>
        <taxon>Bacteria</taxon>
        <taxon>Pseudomonadati</taxon>
        <taxon>Thermodesulfobacteriota</taxon>
        <taxon>Desulfovibrionia</taxon>
        <taxon>Desulfovibrionales</taxon>
        <taxon>Desulfovibrionaceae</taxon>
        <taxon>Bilophila</taxon>
    </lineage>
</organism>
<keyword evidence="2 7" id="KW-0489">Methyltransferase</keyword>
<dbReference type="PROSITE" id="PS51679">
    <property type="entry name" value="SAM_MT_C5"/>
    <property type="match status" value="1"/>
</dbReference>
<evidence type="ECO:0000313" key="9">
    <source>
        <dbReference type="EMBL" id="HIW78102.1"/>
    </source>
</evidence>
<evidence type="ECO:0000256" key="3">
    <source>
        <dbReference type="ARBA" id="ARBA00022679"/>
    </source>
</evidence>
<dbReference type="GO" id="GO:0044027">
    <property type="term" value="P:negative regulation of gene expression via chromosomal CpG island methylation"/>
    <property type="evidence" value="ECO:0007669"/>
    <property type="project" value="TreeGrafter"/>
</dbReference>
<accession>A0A9D1U862</accession>
<evidence type="ECO:0000256" key="1">
    <source>
        <dbReference type="ARBA" id="ARBA00011975"/>
    </source>
</evidence>
<comment type="caution">
    <text evidence="9">The sequence shown here is derived from an EMBL/GenBank/DDBJ whole genome shotgun (WGS) entry which is preliminary data.</text>
</comment>
<dbReference type="Proteomes" id="UP000824264">
    <property type="component" value="Unassembled WGS sequence"/>
</dbReference>
<dbReference type="PANTHER" id="PTHR10629">
    <property type="entry name" value="CYTOSINE-SPECIFIC METHYLTRANSFERASE"/>
    <property type="match status" value="1"/>
</dbReference>
<evidence type="ECO:0000256" key="6">
    <source>
        <dbReference type="ARBA" id="ARBA00047422"/>
    </source>
</evidence>
<dbReference type="Pfam" id="PF00145">
    <property type="entry name" value="DNA_methylase"/>
    <property type="match status" value="1"/>
</dbReference>
<dbReference type="EC" id="2.1.1.37" evidence="1"/>
<dbReference type="InterPro" id="IPR001525">
    <property type="entry name" value="C5_MeTfrase"/>
</dbReference>
<dbReference type="NCBIfam" id="TIGR00675">
    <property type="entry name" value="dcm"/>
    <property type="match status" value="1"/>
</dbReference>
<dbReference type="Gene3D" id="3.40.50.150">
    <property type="entry name" value="Vaccinia Virus protein VP39"/>
    <property type="match status" value="1"/>
</dbReference>
<evidence type="ECO:0000256" key="5">
    <source>
        <dbReference type="ARBA" id="ARBA00022747"/>
    </source>
</evidence>
<dbReference type="GO" id="GO:0009307">
    <property type="term" value="P:DNA restriction-modification system"/>
    <property type="evidence" value="ECO:0007669"/>
    <property type="project" value="UniProtKB-KW"/>
</dbReference>
<dbReference type="PRINTS" id="PR00105">
    <property type="entry name" value="C5METTRFRASE"/>
</dbReference>
<dbReference type="PANTHER" id="PTHR10629:SF52">
    <property type="entry name" value="DNA (CYTOSINE-5)-METHYLTRANSFERASE 1"/>
    <property type="match status" value="1"/>
</dbReference>
<dbReference type="InterPro" id="IPR029063">
    <property type="entry name" value="SAM-dependent_MTases_sf"/>
</dbReference>
<name>A0A9D1U862_9BACT</name>
<evidence type="ECO:0000256" key="4">
    <source>
        <dbReference type="ARBA" id="ARBA00022691"/>
    </source>
</evidence>
<dbReference type="AlphaFoldDB" id="A0A9D1U862"/>
<evidence type="ECO:0000256" key="8">
    <source>
        <dbReference type="RuleBase" id="RU000416"/>
    </source>
</evidence>
<feature type="active site" evidence="7">
    <location>
        <position position="71"/>
    </location>
</feature>
<dbReference type="GO" id="GO:0003886">
    <property type="term" value="F:DNA (cytosine-5-)-methyltransferase activity"/>
    <property type="evidence" value="ECO:0007669"/>
    <property type="project" value="UniProtKB-EC"/>
</dbReference>
<dbReference type="SUPFAM" id="SSF53335">
    <property type="entry name" value="S-adenosyl-L-methionine-dependent methyltransferases"/>
    <property type="match status" value="1"/>
</dbReference>
<reference evidence="9" key="2">
    <citation type="submission" date="2021-04" db="EMBL/GenBank/DDBJ databases">
        <authorList>
            <person name="Gilroy R."/>
        </authorList>
    </citation>
    <scope>NUCLEOTIDE SEQUENCE</scope>
    <source>
        <strain evidence="9">ChiSxjej5B17-1746</strain>
    </source>
</reference>
<dbReference type="GO" id="GO:0003677">
    <property type="term" value="F:DNA binding"/>
    <property type="evidence" value="ECO:0007669"/>
    <property type="project" value="TreeGrafter"/>
</dbReference>
<sequence length="279" mass="30635">MQVGSLFSGVGLCDLGLSWAGMRHAFFCEVDPFCRSILAKHWPGVPLYNDVRVLEGSKVPHIDILCGGFPCQDVSSGGKRAGIKEGTRSGLWYEYARLIGEIRPRYAIIENVRGLLSCGIEIVMRDLAALGYDAEWEVLPAAALGAPHHRERVFIVAYPHSQRADGRARLLAPLERIMGEHQQSVRVSDWLGIRFDRARKASAREAYRGPVIHRVDDGSAERLDRPGGVGLLPRELVPIWTQRLKALGNGIAPQQSYAVAACILKAEELASNSCPSMQG</sequence>
<evidence type="ECO:0000256" key="2">
    <source>
        <dbReference type="ARBA" id="ARBA00022603"/>
    </source>
</evidence>
<dbReference type="EMBL" id="DXGI01000108">
    <property type="protein sequence ID" value="HIW78102.1"/>
    <property type="molecule type" value="Genomic_DNA"/>
</dbReference>
<dbReference type="GO" id="GO:0032259">
    <property type="term" value="P:methylation"/>
    <property type="evidence" value="ECO:0007669"/>
    <property type="project" value="UniProtKB-KW"/>
</dbReference>
<keyword evidence="4 7" id="KW-0949">S-adenosyl-L-methionine</keyword>
<evidence type="ECO:0000313" key="10">
    <source>
        <dbReference type="Proteomes" id="UP000824264"/>
    </source>
</evidence>
<keyword evidence="5" id="KW-0680">Restriction system</keyword>
<comment type="catalytic activity">
    <reaction evidence="6">
        <text>a 2'-deoxycytidine in DNA + S-adenosyl-L-methionine = a 5-methyl-2'-deoxycytidine in DNA + S-adenosyl-L-homocysteine + H(+)</text>
        <dbReference type="Rhea" id="RHEA:13681"/>
        <dbReference type="Rhea" id="RHEA-COMP:11369"/>
        <dbReference type="Rhea" id="RHEA-COMP:11370"/>
        <dbReference type="ChEBI" id="CHEBI:15378"/>
        <dbReference type="ChEBI" id="CHEBI:57856"/>
        <dbReference type="ChEBI" id="CHEBI:59789"/>
        <dbReference type="ChEBI" id="CHEBI:85452"/>
        <dbReference type="ChEBI" id="CHEBI:85454"/>
        <dbReference type="EC" id="2.1.1.37"/>
    </reaction>
</comment>
<gene>
    <name evidence="9" type="ORF">H9874_03025</name>
</gene>
<protein>
    <recommendedName>
        <fullName evidence="1">DNA (cytosine-5-)-methyltransferase</fullName>
        <ecNumber evidence="1">2.1.1.37</ecNumber>
    </recommendedName>
</protein>